<dbReference type="InterPro" id="IPR013328">
    <property type="entry name" value="6PGD_dom2"/>
</dbReference>
<dbReference type="PANTHER" id="PTHR38015">
    <property type="entry name" value="BLR6086 PROTEIN"/>
    <property type="match status" value="1"/>
</dbReference>
<dbReference type="AlphaFoldDB" id="A0A9J6QUJ7"/>
<sequence length="354" mass="38920">MKKVTVLGSGSGSHAMAADLAAMGNEVHMLVLPEWEMELKNVKERGYITAEGVLNKKVSVASVTTNPKEAIKGSACIFCPLPAFAQAAYFELIADALEDGQLVLLTPGLLGTLVFRKVLERKKIDKHILIAETSELPYSCRAKEGHVDIMSKSKVLCAAFPAANTDQVLDKVSEFYSFDRAKNVLQCVTHSTNPCYHAPGCVLNAGRIERSKGNFYLYEEGITPCVARVMECLEEERIRIAEKVGGCLFTVPEEMAGGREPRSIFEELNGCMSMEYIKGPESLDDRYLTEDIPYTMMCWLTIGQIAGIKTPVTKAIITLGSPIMQMDIAAKGRTAQEMGIDEMTLDQLIKYVTN</sequence>
<gene>
    <name evidence="2" type="ORF">OBO34_09205</name>
</gene>
<evidence type="ECO:0000313" key="3">
    <source>
        <dbReference type="Proteomes" id="UP001065549"/>
    </source>
</evidence>
<organism evidence="2 3">
    <name type="scientific">Hominibacterium faecale</name>
    <dbReference type="NCBI Taxonomy" id="2839743"/>
    <lineage>
        <taxon>Bacteria</taxon>
        <taxon>Bacillati</taxon>
        <taxon>Bacillota</taxon>
        <taxon>Clostridia</taxon>
        <taxon>Peptostreptococcales</taxon>
        <taxon>Anaerovoracaceae</taxon>
        <taxon>Hominibacterium</taxon>
    </lineage>
</organism>
<dbReference type="InterPro" id="IPR036291">
    <property type="entry name" value="NAD(P)-bd_dom_sf"/>
</dbReference>
<accession>A0A9J6QUJ7</accession>
<dbReference type="InterPro" id="IPR008927">
    <property type="entry name" value="6-PGluconate_DH-like_C_sf"/>
</dbReference>
<evidence type="ECO:0000259" key="1">
    <source>
        <dbReference type="Pfam" id="PF02317"/>
    </source>
</evidence>
<dbReference type="InterPro" id="IPR003421">
    <property type="entry name" value="Opine_DH"/>
</dbReference>
<dbReference type="SUPFAM" id="SSF48179">
    <property type="entry name" value="6-phosphogluconate dehydrogenase C-terminal domain-like"/>
    <property type="match status" value="1"/>
</dbReference>
<dbReference type="InterPro" id="IPR051729">
    <property type="entry name" value="Opine/Lysopine_DH"/>
</dbReference>
<comment type="caution">
    <text evidence="2">The sequence shown here is derived from an EMBL/GenBank/DDBJ whole genome shotgun (WGS) entry which is preliminary data.</text>
</comment>
<dbReference type="Pfam" id="PF02317">
    <property type="entry name" value="Octopine_DH"/>
    <property type="match status" value="1"/>
</dbReference>
<dbReference type="Gene3D" id="1.10.1040.10">
    <property type="entry name" value="N-(1-d-carboxylethyl)-l-norvaline Dehydrogenase, domain 2"/>
    <property type="match status" value="1"/>
</dbReference>
<keyword evidence="3" id="KW-1185">Reference proteome</keyword>
<reference evidence="2" key="1">
    <citation type="submission" date="2022-09" db="EMBL/GenBank/DDBJ databases">
        <title>Culturomic study of gut microbiota in children with autism spectrum disorder.</title>
        <authorList>
            <person name="Efimov B.A."/>
            <person name="Chaplin A.V."/>
            <person name="Sokolova S.R."/>
            <person name="Pikina A.P."/>
            <person name="Korzhanova M."/>
            <person name="Belova V."/>
            <person name="Korostin D."/>
        </authorList>
    </citation>
    <scope>NUCLEOTIDE SEQUENCE</scope>
    <source>
        <strain evidence="2">ASD5510</strain>
    </source>
</reference>
<feature type="domain" description="Opine dehydrogenase" evidence="1">
    <location>
        <begin position="181"/>
        <end position="323"/>
    </location>
</feature>
<protein>
    <submittedName>
        <fullName evidence="2">NAD/NADP octopine/nopaline dehydrogenase family protein</fullName>
    </submittedName>
</protein>
<dbReference type="PANTHER" id="PTHR38015:SF1">
    <property type="entry name" value="OPINE DEHYDROGENASE DOMAIN-CONTAINING PROTEIN"/>
    <property type="match status" value="1"/>
</dbReference>
<name>A0A9J6QUJ7_9FIRM</name>
<dbReference type="Gene3D" id="3.40.50.720">
    <property type="entry name" value="NAD(P)-binding Rossmann-like Domain"/>
    <property type="match status" value="1"/>
</dbReference>
<proteinExistence type="predicted"/>
<evidence type="ECO:0000313" key="2">
    <source>
        <dbReference type="EMBL" id="MCU7378535.1"/>
    </source>
</evidence>
<dbReference type="EMBL" id="JAOSHN010000003">
    <property type="protein sequence ID" value="MCU7378535.1"/>
    <property type="molecule type" value="Genomic_DNA"/>
</dbReference>
<dbReference type="SUPFAM" id="SSF51735">
    <property type="entry name" value="NAD(P)-binding Rossmann-fold domains"/>
    <property type="match status" value="1"/>
</dbReference>
<dbReference type="GO" id="GO:0016491">
    <property type="term" value="F:oxidoreductase activity"/>
    <property type="evidence" value="ECO:0007669"/>
    <property type="project" value="InterPro"/>
</dbReference>
<dbReference type="RefSeq" id="WP_148396355.1">
    <property type="nucleotide sequence ID" value="NZ_JAJAGH010000007.1"/>
</dbReference>
<dbReference type="Proteomes" id="UP001065549">
    <property type="component" value="Unassembled WGS sequence"/>
</dbReference>